<dbReference type="PATRIC" id="fig|697284.3.peg.3519"/>
<dbReference type="InterPro" id="IPR009507">
    <property type="entry name" value="UPF0435"/>
</dbReference>
<protein>
    <submittedName>
        <fullName evidence="1">Oxidoreductase-like protein</fullName>
    </submittedName>
</protein>
<dbReference type="AlphaFoldDB" id="V9WB72"/>
<dbReference type="EMBL" id="CP003355">
    <property type="protein sequence ID" value="AHD07428.1"/>
    <property type="molecule type" value="Genomic_DNA"/>
</dbReference>
<name>V9WB72_9BACL</name>
<evidence type="ECO:0000313" key="1">
    <source>
        <dbReference type="EMBL" id="AHD07428.1"/>
    </source>
</evidence>
<dbReference type="eggNOG" id="COG4840">
    <property type="taxonomic scope" value="Bacteria"/>
</dbReference>
<reference evidence="1 2" key="1">
    <citation type="journal article" date="2014" name="PLoS ONE">
        <title>How to Kill the Honey Bee Larva: Genomic Potential and Virulence Mechanisms of Paenibacillus larvae.</title>
        <authorList>
            <person name="Djukic M."/>
            <person name="Brzuszkiewicz E."/>
            <person name="Funfhaus A."/>
            <person name="Voss J."/>
            <person name="Gollnow K."/>
            <person name="Poppinga L."/>
            <person name="Liesegang H."/>
            <person name="Garcia-Gonzalez E."/>
            <person name="Genersch E."/>
            <person name="Daniel R."/>
        </authorList>
    </citation>
    <scope>NUCLEOTIDE SEQUENCE [LARGE SCALE GENOMIC DNA]</scope>
    <source>
        <strain evidence="1 2">DSM 25430</strain>
    </source>
</reference>
<accession>V9WB72</accession>
<evidence type="ECO:0000313" key="2">
    <source>
        <dbReference type="Proteomes" id="UP000029431"/>
    </source>
</evidence>
<dbReference type="KEGG" id="plv:ERIC2_c37150"/>
<dbReference type="Proteomes" id="UP000029431">
    <property type="component" value="Chromosome"/>
</dbReference>
<gene>
    <name evidence="1" type="ORF">ERIC2_c37150</name>
</gene>
<organism evidence="1 2">
    <name type="scientific">Paenibacillus larvae subsp. larvae DSM 25430</name>
    <dbReference type="NCBI Taxonomy" id="697284"/>
    <lineage>
        <taxon>Bacteria</taxon>
        <taxon>Bacillati</taxon>
        <taxon>Bacillota</taxon>
        <taxon>Bacilli</taxon>
        <taxon>Bacillales</taxon>
        <taxon>Paenibacillaceae</taxon>
        <taxon>Paenibacillus</taxon>
    </lineage>
</organism>
<proteinExistence type="predicted"/>
<dbReference type="Pfam" id="PF06569">
    <property type="entry name" value="DUF1128"/>
    <property type="match status" value="1"/>
</dbReference>
<sequence length="79" mass="9249">MKRMDLNQWSEENVQFMFEEIKKKLRMATGGSIKASSISEEQYEDLRDLYDMVMSKPHFSISEIDAITSELGKLRTRQA</sequence>
<dbReference type="HOGENOM" id="CLU_199533_1_0_9"/>
<keyword evidence="2" id="KW-1185">Reference proteome</keyword>